<evidence type="ECO:0000256" key="1">
    <source>
        <dbReference type="ARBA" id="ARBA00001968"/>
    </source>
</evidence>
<dbReference type="PANTHER" id="PTHR22930:SF267">
    <property type="entry name" value="NUCLEASE HARBI1-RELATED"/>
    <property type="match status" value="1"/>
</dbReference>
<evidence type="ECO:0000256" key="2">
    <source>
        <dbReference type="ARBA" id="ARBA00004123"/>
    </source>
</evidence>
<keyword evidence="6" id="KW-0963">Cytoplasm</keyword>
<dbReference type="GO" id="GO:0046872">
    <property type="term" value="F:metal ion binding"/>
    <property type="evidence" value="ECO:0007669"/>
    <property type="project" value="UniProtKB-KW"/>
</dbReference>
<dbReference type="Ensembl" id="ENSCCRT00000172148.1">
    <property type="protein sequence ID" value="ENSCCRP00000122084.1"/>
    <property type="gene ID" value="ENSCCRG00000080913.1"/>
</dbReference>
<evidence type="ECO:0000256" key="8">
    <source>
        <dbReference type="ARBA" id="ARBA00022723"/>
    </source>
</evidence>
<keyword evidence="10" id="KW-0539">Nucleus</keyword>
<feature type="domain" description="DDE Tnp4" evidence="13">
    <location>
        <begin position="148"/>
        <end position="300"/>
    </location>
</feature>
<keyword evidence="9" id="KW-0378">Hydrolase</keyword>
<evidence type="ECO:0000256" key="7">
    <source>
        <dbReference type="ARBA" id="ARBA00022722"/>
    </source>
</evidence>
<evidence type="ECO:0000256" key="12">
    <source>
        <dbReference type="ARBA" id="ARBA00045850"/>
    </source>
</evidence>
<dbReference type="Proteomes" id="UP001108240">
    <property type="component" value="Unplaced"/>
</dbReference>
<comment type="similarity">
    <text evidence="4">Belongs to the HARBI1 family.</text>
</comment>
<protein>
    <recommendedName>
        <fullName evidence="5">Putative nuclease HARBI1</fullName>
    </recommendedName>
    <alternativeName>
        <fullName evidence="11">Harbinger transposase-derived nuclease</fullName>
    </alternativeName>
</protein>
<dbReference type="AlphaFoldDB" id="A0A9J7YNT9"/>
<evidence type="ECO:0000256" key="5">
    <source>
        <dbReference type="ARBA" id="ARBA00015519"/>
    </source>
</evidence>
<dbReference type="OMA" id="HTIAEFP"/>
<evidence type="ECO:0000313" key="14">
    <source>
        <dbReference type="Ensembl" id="ENSCCRP00000122084.1"/>
    </source>
</evidence>
<comment type="function">
    <text evidence="12">Transposase-derived protein that may have nuclease activity. Does not have transposase activity.</text>
</comment>
<reference evidence="14" key="2">
    <citation type="submission" date="2025-09" db="UniProtKB">
        <authorList>
            <consortium name="Ensembl"/>
        </authorList>
    </citation>
    <scope>IDENTIFICATION</scope>
</reference>
<keyword evidence="15" id="KW-1185">Reference proteome</keyword>
<proteinExistence type="inferred from homology"/>
<name>A0A9J7YNT9_CYPCA</name>
<comment type="cofactor">
    <cofactor evidence="1">
        <name>a divalent metal cation</name>
        <dbReference type="ChEBI" id="CHEBI:60240"/>
    </cofactor>
</comment>
<organism evidence="14 15">
    <name type="scientific">Cyprinus carpio carpio</name>
    <dbReference type="NCBI Taxonomy" id="630221"/>
    <lineage>
        <taxon>Eukaryota</taxon>
        <taxon>Metazoa</taxon>
        <taxon>Chordata</taxon>
        <taxon>Craniata</taxon>
        <taxon>Vertebrata</taxon>
        <taxon>Euteleostomi</taxon>
        <taxon>Actinopterygii</taxon>
        <taxon>Neopterygii</taxon>
        <taxon>Teleostei</taxon>
        <taxon>Ostariophysi</taxon>
        <taxon>Cypriniformes</taxon>
        <taxon>Cyprinidae</taxon>
        <taxon>Cyprininae</taxon>
        <taxon>Cyprinus</taxon>
    </lineage>
</organism>
<evidence type="ECO:0000256" key="9">
    <source>
        <dbReference type="ARBA" id="ARBA00022801"/>
    </source>
</evidence>
<dbReference type="GeneTree" id="ENSGT00940000154348"/>
<dbReference type="GO" id="GO:0005634">
    <property type="term" value="C:nucleus"/>
    <property type="evidence" value="ECO:0007669"/>
    <property type="project" value="UniProtKB-SubCell"/>
</dbReference>
<evidence type="ECO:0000256" key="6">
    <source>
        <dbReference type="ARBA" id="ARBA00022490"/>
    </source>
</evidence>
<dbReference type="GO" id="GO:0005737">
    <property type="term" value="C:cytoplasm"/>
    <property type="evidence" value="ECO:0007669"/>
    <property type="project" value="UniProtKB-SubCell"/>
</dbReference>
<dbReference type="GO" id="GO:0004518">
    <property type="term" value="F:nuclease activity"/>
    <property type="evidence" value="ECO:0007669"/>
    <property type="project" value="UniProtKB-KW"/>
</dbReference>
<dbReference type="InterPro" id="IPR026103">
    <property type="entry name" value="HARBI1_animal"/>
</dbReference>
<dbReference type="PRINTS" id="PR02086">
    <property type="entry name" value="PUTNUCHARBI1"/>
</dbReference>
<evidence type="ECO:0000256" key="11">
    <source>
        <dbReference type="ARBA" id="ARBA00030126"/>
    </source>
</evidence>
<dbReference type="Pfam" id="PF13359">
    <property type="entry name" value="DDE_Tnp_4"/>
    <property type="match status" value="1"/>
</dbReference>
<evidence type="ECO:0000256" key="4">
    <source>
        <dbReference type="ARBA" id="ARBA00006958"/>
    </source>
</evidence>
<accession>A0A9J7YNT9</accession>
<dbReference type="InterPro" id="IPR045249">
    <property type="entry name" value="HARBI1-like"/>
</dbReference>
<keyword evidence="8" id="KW-0479">Metal-binding</keyword>
<dbReference type="InterPro" id="IPR027806">
    <property type="entry name" value="HARBI1_dom"/>
</dbReference>
<dbReference type="PANTHER" id="PTHR22930">
    <property type="match status" value="1"/>
</dbReference>
<dbReference type="GO" id="GO:0016787">
    <property type="term" value="F:hydrolase activity"/>
    <property type="evidence" value="ECO:0007669"/>
    <property type="project" value="UniProtKB-KW"/>
</dbReference>
<keyword evidence="7" id="KW-0540">Nuclease</keyword>
<comment type="subcellular location">
    <subcellularLocation>
        <location evidence="3">Cytoplasm</location>
    </subcellularLocation>
    <subcellularLocation>
        <location evidence="2">Nucleus</location>
    </subcellularLocation>
</comment>
<sequence>MAYLALLEDLANNALRREHIFQDRADLLGESTEWLLSRYRFPKNVLLDLCRDLGPVLERETNHTKAIPVHIQLLSTLGFLATGTFQREVGDICGISQPSVSRIMAAVLDAIISLAPTYIQFPYRNPQQAAIKRDFHAIARFPNIIGAIDCTHIAIKAPSTNEFNYVNRKGFHSVNVQIICDANLLLLNVVAQWPGGTHDSFVLQNSSVGVRLQEGAVEDGWLIGDQGYPLKPWLMTPLTNPRTEQEQAYNRAHAHSRSTVERAIGLLKGRWLCLSSTGGTLQYQPEKACKIIMACSVLHNLAIRQGIPLQEPPKPDGPMPDAVPLPPPNAAGIQTRQRIIQTF</sequence>
<evidence type="ECO:0000256" key="3">
    <source>
        <dbReference type="ARBA" id="ARBA00004496"/>
    </source>
</evidence>
<evidence type="ECO:0000259" key="13">
    <source>
        <dbReference type="Pfam" id="PF13359"/>
    </source>
</evidence>
<evidence type="ECO:0000256" key="10">
    <source>
        <dbReference type="ARBA" id="ARBA00023242"/>
    </source>
</evidence>
<reference evidence="14" key="1">
    <citation type="submission" date="2025-08" db="UniProtKB">
        <authorList>
            <consortium name="Ensembl"/>
        </authorList>
    </citation>
    <scope>IDENTIFICATION</scope>
</reference>
<evidence type="ECO:0000313" key="15">
    <source>
        <dbReference type="Proteomes" id="UP001108240"/>
    </source>
</evidence>